<sequence>MVLNRLNAVEDVEYLACGVRHLFMNAGFYGSIEIFDTLFTEYSHLVNQAAEYPYKAAPNLAAIGPYEIGTTCLGAAVSRRHHEFVKHICKKGVALVSNTATKRHAFFKAAVDYCDPQIARTIFPFCGDILKLPECQSELHLACDLGLLPAIDFLVRDATISVNIKDEQGNTPLHRVADASAHRHSSKPIYSNPAVNDMKCVLNDHAFRLDWQGRGKCTEVVHKKKFLLKNLQ</sequence>
<name>A0AAD5T0I6_9FUNG</name>
<dbReference type="SUPFAM" id="SSF48403">
    <property type="entry name" value="Ankyrin repeat"/>
    <property type="match status" value="1"/>
</dbReference>
<dbReference type="Proteomes" id="UP001211907">
    <property type="component" value="Unassembled WGS sequence"/>
</dbReference>
<accession>A0AAD5T0I6</accession>
<keyword evidence="2" id="KW-1185">Reference proteome</keyword>
<gene>
    <name evidence="1" type="ORF">HK100_000720</name>
</gene>
<dbReference type="EMBL" id="JADGJH010001146">
    <property type="protein sequence ID" value="KAJ3117902.1"/>
    <property type="molecule type" value="Genomic_DNA"/>
</dbReference>
<dbReference type="AlphaFoldDB" id="A0AAD5T0I6"/>
<proteinExistence type="predicted"/>
<evidence type="ECO:0000313" key="1">
    <source>
        <dbReference type="EMBL" id="KAJ3117902.1"/>
    </source>
</evidence>
<protein>
    <recommendedName>
        <fullName evidence="3">Ankyrin repeat protein</fullName>
    </recommendedName>
</protein>
<evidence type="ECO:0008006" key="3">
    <source>
        <dbReference type="Google" id="ProtNLM"/>
    </source>
</evidence>
<dbReference type="InterPro" id="IPR036770">
    <property type="entry name" value="Ankyrin_rpt-contain_sf"/>
</dbReference>
<comment type="caution">
    <text evidence="1">The sequence shown here is derived from an EMBL/GenBank/DDBJ whole genome shotgun (WGS) entry which is preliminary data.</text>
</comment>
<evidence type="ECO:0000313" key="2">
    <source>
        <dbReference type="Proteomes" id="UP001211907"/>
    </source>
</evidence>
<reference evidence="1" key="1">
    <citation type="submission" date="2020-05" db="EMBL/GenBank/DDBJ databases">
        <title>Phylogenomic resolution of chytrid fungi.</title>
        <authorList>
            <person name="Stajich J.E."/>
            <person name="Amses K."/>
            <person name="Simmons R."/>
            <person name="Seto K."/>
            <person name="Myers J."/>
            <person name="Bonds A."/>
            <person name="Quandt C.A."/>
            <person name="Barry K."/>
            <person name="Liu P."/>
            <person name="Grigoriev I."/>
            <person name="Longcore J.E."/>
            <person name="James T.Y."/>
        </authorList>
    </citation>
    <scope>NUCLEOTIDE SEQUENCE</scope>
    <source>
        <strain evidence="1">JEL0513</strain>
    </source>
</reference>
<organism evidence="1 2">
    <name type="scientific">Physocladia obscura</name>
    <dbReference type="NCBI Taxonomy" id="109957"/>
    <lineage>
        <taxon>Eukaryota</taxon>
        <taxon>Fungi</taxon>
        <taxon>Fungi incertae sedis</taxon>
        <taxon>Chytridiomycota</taxon>
        <taxon>Chytridiomycota incertae sedis</taxon>
        <taxon>Chytridiomycetes</taxon>
        <taxon>Chytridiales</taxon>
        <taxon>Chytriomycetaceae</taxon>
        <taxon>Physocladia</taxon>
    </lineage>
</organism>
<dbReference type="Gene3D" id="1.25.40.20">
    <property type="entry name" value="Ankyrin repeat-containing domain"/>
    <property type="match status" value="1"/>
</dbReference>